<dbReference type="Proteomes" id="UP001602013">
    <property type="component" value="Unassembled WGS sequence"/>
</dbReference>
<gene>
    <name evidence="1" type="ORF">ACFYXI_40805</name>
</gene>
<evidence type="ECO:0000313" key="2">
    <source>
        <dbReference type="Proteomes" id="UP001602013"/>
    </source>
</evidence>
<accession>A0ABW6T6D7</accession>
<dbReference type="EMBL" id="JBIASD010000058">
    <property type="protein sequence ID" value="MFF3671942.1"/>
    <property type="molecule type" value="Genomic_DNA"/>
</dbReference>
<evidence type="ECO:0000313" key="1">
    <source>
        <dbReference type="EMBL" id="MFF3671942.1"/>
    </source>
</evidence>
<comment type="caution">
    <text evidence="1">The sequence shown here is derived from an EMBL/GenBank/DDBJ whole genome shotgun (WGS) entry which is preliminary data.</text>
</comment>
<proteinExistence type="predicted"/>
<sequence length="182" mass="19611">MMRRAVRTRWIVAGAALTVSAVVAMTLAAWSEIRVPHSYDFSFPGSYQSSVLDQRGTETRTVTYAVTTPQIIVDVRGRVDVRVAPGVPGRLSVKRETTWHGGSPSMRETWESGKTLRVEVACPRDLGREDPGCHTVYTLSAPPGVAVLVTTPGGTMRCPPAAAEVTCGPHHETQVTESPNNA</sequence>
<organism evidence="1 2">
    <name type="scientific">Microtetraspora malaysiensis</name>
    <dbReference type="NCBI Taxonomy" id="161358"/>
    <lineage>
        <taxon>Bacteria</taxon>
        <taxon>Bacillati</taxon>
        <taxon>Actinomycetota</taxon>
        <taxon>Actinomycetes</taxon>
        <taxon>Streptosporangiales</taxon>
        <taxon>Streptosporangiaceae</taxon>
        <taxon>Microtetraspora</taxon>
    </lineage>
</organism>
<reference evidence="1 2" key="1">
    <citation type="submission" date="2024-10" db="EMBL/GenBank/DDBJ databases">
        <title>The Natural Products Discovery Center: Release of the First 8490 Sequenced Strains for Exploring Actinobacteria Biosynthetic Diversity.</title>
        <authorList>
            <person name="Kalkreuter E."/>
            <person name="Kautsar S.A."/>
            <person name="Yang D."/>
            <person name="Bader C.D."/>
            <person name="Teijaro C.N."/>
            <person name="Fluegel L."/>
            <person name="Davis C.M."/>
            <person name="Simpson J.R."/>
            <person name="Lauterbach L."/>
            <person name="Steele A.D."/>
            <person name="Gui C."/>
            <person name="Meng S."/>
            <person name="Li G."/>
            <person name="Viehrig K."/>
            <person name="Ye F."/>
            <person name="Su P."/>
            <person name="Kiefer A.F."/>
            <person name="Nichols A."/>
            <person name="Cepeda A.J."/>
            <person name="Yan W."/>
            <person name="Fan B."/>
            <person name="Jiang Y."/>
            <person name="Adhikari A."/>
            <person name="Zheng C.-J."/>
            <person name="Schuster L."/>
            <person name="Cowan T.M."/>
            <person name="Smanski M.J."/>
            <person name="Chevrette M.G."/>
            <person name="De Carvalho L.P.S."/>
            <person name="Shen B."/>
        </authorList>
    </citation>
    <scope>NUCLEOTIDE SEQUENCE [LARGE SCALE GENOMIC DNA]</scope>
    <source>
        <strain evidence="1 2">NPDC002173</strain>
    </source>
</reference>
<keyword evidence="2" id="KW-1185">Reference proteome</keyword>
<name>A0ABW6T6D7_9ACTN</name>
<protein>
    <submittedName>
        <fullName evidence="1">Uncharacterized protein</fullName>
    </submittedName>
</protein>
<dbReference type="RefSeq" id="WP_387418089.1">
    <property type="nucleotide sequence ID" value="NZ_JBIASD010000058.1"/>
</dbReference>